<proteinExistence type="predicted"/>
<keyword evidence="3" id="KW-1185">Reference proteome</keyword>
<sequence>MTLIIAIFLGIICAPAFYFVLMGLVGSYNNQIATRFGVFAHSGLTYLAIANLAVSFLAFVLVTGMIFVNKPLEYAIAAAICGIGAGAMLLWGGKTNRNLGGPFVHAFGHLHLYQKRDKWTSAESLKRARKQAVQSHNTLDQMDPAMAATLFSILFAIMQGVGVGVALDYSQVVGEWGSTALFLFIVYIGLSALLYAGASMMEQEYVIAEHRKEFQNPDA</sequence>
<reference evidence="2 3" key="1">
    <citation type="submission" date="2019-08" db="EMBL/GenBank/DDBJ databases">
        <authorList>
            <person name="Liang Q."/>
        </authorList>
    </citation>
    <scope>NUCLEOTIDE SEQUENCE [LARGE SCALE GENOMIC DNA]</scope>
    <source>
        <strain evidence="2 3">V1718</strain>
    </source>
</reference>
<dbReference type="EMBL" id="CP042467">
    <property type="protein sequence ID" value="QED29353.1"/>
    <property type="molecule type" value="Genomic_DNA"/>
</dbReference>
<dbReference type="RefSeq" id="WP_146962586.1">
    <property type="nucleotide sequence ID" value="NZ_CP042467.1"/>
</dbReference>
<keyword evidence="1" id="KW-0812">Transmembrane</keyword>
<protein>
    <submittedName>
        <fullName evidence="2">Uncharacterized protein</fullName>
    </submittedName>
</protein>
<dbReference type="Proteomes" id="UP000321595">
    <property type="component" value="Chromosome"/>
</dbReference>
<feature type="transmembrane region" description="Helical" evidence="1">
    <location>
        <begin position="145"/>
        <end position="167"/>
    </location>
</feature>
<feature type="transmembrane region" description="Helical" evidence="1">
    <location>
        <begin position="6"/>
        <end position="25"/>
    </location>
</feature>
<evidence type="ECO:0000313" key="3">
    <source>
        <dbReference type="Proteomes" id="UP000321595"/>
    </source>
</evidence>
<feature type="transmembrane region" description="Helical" evidence="1">
    <location>
        <begin position="179"/>
        <end position="198"/>
    </location>
</feature>
<keyword evidence="1" id="KW-0472">Membrane</keyword>
<evidence type="ECO:0000256" key="1">
    <source>
        <dbReference type="SAM" id="Phobius"/>
    </source>
</evidence>
<feature type="transmembrane region" description="Helical" evidence="1">
    <location>
        <begin position="46"/>
        <end position="68"/>
    </location>
</feature>
<name>A0A5B8XZD5_9DELT</name>
<accession>A0A5B8XZD5</accession>
<feature type="transmembrane region" description="Helical" evidence="1">
    <location>
        <begin position="74"/>
        <end position="92"/>
    </location>
</feature>
<dbReference type="AlphaFoldDB" id="A0A5B8XZD5"/>
<dbReference type="KEGG" id="bbae:FRD01_19365"/>
<evidence type="ECO:0000313" key="2">
    <source>
        <dbReference type="EMBL" id="QED29353.1"/>
    </source>
</evidence>
<keyword evidence="1" id="KW-1133">Transmembrane helix</keyword>
<organism evidence="2 3">
    <name type="scientific">Microvenator marinus</name>
    <dbReference type="NCBI Taxonomy" id="2600177"/>
    <lineage>
        <taxon>Bacteria</taxon>
        <taxon>Deltaproteobacteria</taxon>
        <taxon>Bradymonadales</taxon>
        <taxon>Microvenatoraceae</taxon>
        <taxon>Microvenator</taxon>
    </lineage>
</organism>
<gene>
    <name evidence="2" type="ORF">FRD01_19365</name>
</gene>